<dbReference type="PANTHER" id="PTHR11742">
    <property type="entry name" value="MANNOSYL-OLIGOSACCHARIDE ALPHA-1,2-MANNOSIDASE-RELATED"/>
    <property type="match status" value="1"/>
</dbReference>
<dbReference type="GO" id="GO:0004571">
    <property type="term" value="F:mannosyl-oligosaccharide 1,2-alpha-mannosidase activity"/>
    <property type="evidence" value="ECO:0007669"/>
    <property type="project" value="InterPro"/>
</dbReference>
<feature type="active site" evidence="6">
    <location>
        <position position="492"/>
    </location>
</feature>
<gene>
    <name evidence="10" type="ORF">PRK78_006085</name>
</gene>
<keyword evidence="11" id="KW-1185">Reference proteome</keyword>
<evidence type="ECO:0000256" key="8">
    <source>
        <dbReference type="RuleBase" id="RU361193"/>
    </source>
</evidence>
<dbReference type="GO" id="GO:0005509">
    <property type="term" value="F:calcium ion binding"/>
    <property type="evidence" value="ECO:0007669"/>
    <property type="project" value="InterPro"/>
</dbReference>
<dbReference type="InterPro" id="IPR050749">
    <property type="entry name" value="Glycosyl_Hydrolase_47"/>
</dbReference>
<comment type="cofactor">
    <cofactor evidence="1">
        <name>Ca(2+)</name>
        <dbReference type="ChEBI" id="CHEBI:29108"/>
    </cofactor>
</comment>
<reference evidence="10" key="1">
    <citation type="submission" date="2023-03" db="EMBL/GenBank/DDBJ databases">
        <title>Emydomyces testavorans Genome Sequence.</title>
        <authorList>
            <person name="Hoyer L."/>
        </authorList>
    </citation>
    <scope>NUCLEOTIDE SEQUENCE</scope>
    <source>
        <strain evidence="10">16-2883</strain>
    </source>
</reference>
<proteinExistence type="inferred from homology"/>
<feature type="region of interest" description="Disordered" evidence="9">
    <location>
        <begin position="408"/>
        <end position="477"/>
    </location>
</feature>
<evidence type="ECO:0000256" key="5">
    <source>
        <dbReference type="ARBA" id="ARBA00023157"/>
    </source>
</evidence>
<dbReference type="InterPro" id="IPR012341">
    <property type="entry name" value="6hp_glycosidase-like_sf"/>
</dbReference>
<dbReference type="AlphaFoldDB" id="A0AAF0IKK1"/>
<dbReference type="Gene3D" id="1.50.10.10">
    <property type="match status" value="3"/>
</dbReference>
<feature type="compositionally biased region" description="Polar residues" evidence="9">
    <location>
        <begin position="33"/>
        <end position="42"/>
    </location>
</feature>
<dbReference type="Proteomes" id="UP001219355">
    <property type="component" value="Chromosome 4"/>
</dbReference>
<comment type="pathway">
    <text evidence="2">Protein modification; protein glycosylation.</text>
</comment>
<evidence type="ECO:0000256" key="2">
    <source>
        <dbReference type="ARBA" id="ARBA00004922"/>
    </source>
</evidence>
<name>A0AAF0IKK1_9EURO</name>
<keyword evidence="8 10" id="KW-0326">Glycosidase</keyword>
<evidence type="ECO:0000313" key="11">
    <source>
        <dbReference type="Proteomes" id="UP001219355"/>
    </source>
</evidence>
<evidence type="ECO:0000256" key="1">
    <source>
        <dbReference type="ARBA" id="ARBA00001913"/>
    </source>
</evidence>
<evidence type="ECO:0000313" key="10">
    <source>
        <dbReference type="EMBL" id="WEW60598.1"/>
    </source>
</evidence>
<dbReference type="GO" id="GO:0005783">
    <property type="term" value="C:endoplasmic reticulum"/>
    <property type="evidence" value="ECO:0007669"/>
    <property type="project" value="TreeGrafter"/>
</dbReference>
<organism evidence="10 11">
    <name type="scientific">Emydomyces testavorans</name>
    <dbReference type="NCBI Taxonomy" id="2070801"/>
    <lineage>
        <taxon>Eukaryota</taxon>
        <taxon>Fungi</taxon>
        <taxon>Dikarya</taxon>
        <taxon>Ascomycota</taxon>
        <taxon>Pezizomycotina</taxon>
        <taxon>Eurotiomycetes</taxon>
        <taxon>Eurotiomycetidae</taxon>
        <taxon>Onygenales</taxon>
        <taxon>Nannizziopsiaceae</taxon>
        <taxon>Emydomyces</taxon>
    </lineage>
</organism>
<evidence type="ECO:0000256" key="4">
    <source>
        <dbReference type="ARBA" id="ARBA00022801"/>
    </source>
</evidence>
<dbReference type="EMBL" id="CP120630">
    <property type="protein sequence ID" value="WEW60598.1"/>
    <property type="molecule type" value="Genomic_DNA"/>
</dbReference>
<evidence type="ECO:0000256" key="7">
    <source>
        <dbReference type="PIRSR" id="PIRSR601382-3"/>
    </source>
</evidence>
<evidence type="ECO:0000256" key="6">
    <source>
        <dbReference type="PIRSR" id="PIRSR601382-1"/>
    </source>
</evidence>
<dbReference type="GO" id="GO:0005975">
    <property type="term" value="P:carbohydrate metabolic process"/>
    <property type="evidence" value="ECO:0007669"/>
    <property type="project" value="InterPro"/>
</dbReference>
<feature type="compositionally biased region" description="Polar residues" evidence="9">
    <location>
        <begin position="71"/>
        <end position="95"/>
    </location>
</feature>
<keyword evidence="5 7" id="KW-1015">Disulfide bond</keyword>
<dbReference type="PRINTS" id="PR00747">
    <property type="entry name" value="GLYHDRLASE47"/>
</dbReference>
<dbReference type="PANTHER" id="PTHR11742:SF103">
    <property type="entry name" value="ENDOPLASMIC RETICULUM MANNOSIDASE MNL2-RELATED"/>
    <property type="match status" value="1"/>
</dbReference>
<keyword evidence="4 8" id="KW-0378">Hydrolase</keyword>
<dbReference type="InterPro" id="IPR001382">
    <property type="entry name" value="Glyco_hydro_47"/>
</dbReference>
<sequence>MPRLRRYRVFLVFAVFSVLAFIHFTKVREWASPNRNSHQSAGKQGKPIAPLAPPPQQRPPEAFDPHGPIQKTPTSSATVIATPPTTTQNQAHSAPTKSVVQLTDSLVPTHPAAGLPVAVSDTEFGPAGQGRLEVPGLNRTNVRWEKQPDNFPVDPSKLIPLPTGKPKDIPRIQFKFPAESEKSKAVREKRLSLIKTSFKRSWDGYKAHAWGRDELKPVYGGSRDPFMGWGATLVDGLDTLWMMGFKTEFAEAVKAVKEIDFKTSHRKDVPLFETVIRYLGGLIGAYDISEGKYPALLDKAVELAEILMGAFDTPNRMPLTYYWWAPAYASQPHRAATRVVLAELGSLSVEFTRLAQLTKQNKYYDAIARITDELERFQPNTTLPGLWPTYIDASGCKKVRRDMDGFEDVEGTGLLPPVQPKGDLPFNPLNKREDAPPRLLQDTQPATYDSLPKPAQSSDSPKPQDDPYCVEQGIGSPPFSGSDRYTLGALADSTYEYLPKMHLLIGGLSEQYPKMYKMAMHTVRKYLLFRPMLPDNRDVLFHAAVTSRKPPDSKEDLYYEHDGHHLGCFAGGMFALGAKIFRIEGDLDLARKLTEGCVWAYSATKTGIMPESFEMLPCPTLKPCKWNATRYYDRIDPFEEARKLRLETWRAQKAELEKAEAVEKKEHQVRETEALSKFPNSTATNGIVEFAKRHNAMPDDPSRISNLGNPVPDMLGPEPTFVPHKEFAEQRIKEERIPPGMTDIVSRKYILRPEAIESVFYMYRITGDESWREKGWIMFKAIEQNTRTELGTSAIKDVTSEVPMFMNEMESFWLGETLKYFFLLFSHPNVVSLDEYIL</sequence>
<dbReference type="InterPro" id="IPR036026">
    <property type="entry name" value="Seven-hairpin_glycosidases"/>
</dbReference>
<protein>
    <recommendedName>
        <fullName evidence="8">alpha-1,2-Mannosidase</fullName>
        <ecNumber evidence="8">3.2.1.-</ecNumber>
    </recommendedName>
</protein>
<feature type="disulfide bond" evidence="7">
    <location>
        <begin position="568"/>
        <end position="597"/>
    </location>
</feature>
<dbReference type="EC" id="3.2.1.-" evidence="8"/>
<feature type="active site" evidence="6">
    <location>
        <position position="754"/>
    </location>
</feature>
<feature type="active site" description="Proton donor" evidence="6">
    <location>
        <position position="273"/>
    </location>
</feature>
<feature type="active site" description="Proton donor" evidence="6">
    <location>
        <position position="611"/>
    </location>
</feature>
<accession>A0AAF0IKK1</accession>
<feature type="region of interest" description="Disordered" evidence="9">
    <location>
        <begin position="32"/>
        <end position="95"/>
    </location>
</feature>
<dbReference type="GO" id="GO:0016020">
    <property type="term" value="C:membrane"/>
    <property type="evidence" value="ECO:0007669"/>
    <property type="project" value="InterPro"/>
</dbReference>
<evidence type="ECO:0000256" key="9">
    <source>
        <dbReference type="SAM" id="MobiDB-lite"/>
    </source>
</evidence>
<dbReference type="SUPFAM" id="SSF48225">
    <property type="entry name" value="Seven-hairpin glycosidases"/>
    <property type="match status" value="1"/>
</dbReference>
<dbReference type="Pfam" id="PF01532">
    <property type="entry name" value="Glyco_hydro_47"/>
    <property type="match status" value="1"/>
</dbReference>
<dbReference type="GO" id="GO:0036503">
    <property type="term" value="P:ERAD pathway"/>
    <property type="evidence" value="ECO:0007669"/>
    <property type="project" value="UniProtKB-ARBA"/>
</dbReference>
<comment type="similarity">
    <text evidence="3 8">Belongs to the glycosyl hydrolase 47 family.</text>
</comment>
<evidence type="ECO:0000256" key="3">
    <source>
        <dbReference type="ARBA" id="ARBA00007658"/>
    </source>
</evidence>